<evidence type="ECO:0000313" key="1">
    <source>
        <dbReference type="EMBL" id="QHU35732.1"/>
    </source>
</evidence>
<protein>
    <submittedName>
        <fullName evidence="1">Uncharacterized protein</fullName>
    </submittedName>
</protein>
<name>A0A6C0M2M6_9ZZZZ</name>
<accession>A0A6C0M2M6</accession>
<dbReference type="EMBL" id="MN740611">
    <property type="protein sequence ID" value="QHU35732.1"/>
    <property type="molecule type" value="Genomic_DNA"/>
</dbReference>
<organism evidence="1">
    <name type="scientific">viral metagenome</name>
    <dbReference type="NCBI Taxonomy" id="1070528"/>
    <lineage>
        <taxon>unclassified sequences</taxon>
        <taxon>metagenomes</taxon>
        <taxon>organismal metagenomes</taxon>
    </lineage>
</organism>
<proteinExistence type="predicted"/>
<reference evidence="1" key="1">
    <citation type="journal article" date="2020" name="Nature">
        <title>Giant virus diversity and host interactions through global metagenomics.</title>
        <authorList>
            <person name="Schulz F."/>
            <person name="Roux S."/>
            <person name="Paez-Espino D."/>
            <person name="Jungbluth S."/>
            <person name="Walsh D.A."/>
            <person name="Denef V.J."/>
            <person name="McMahon K.D."/>
            <person name="Konstantinidis K.T."/>
            <person name="Eloe-Fadrosh E.A."/>
            <person name="Kyrpides N.C."/>
            <person name="Woyke T."/>
        </authorList>
    </citation>
    <scope>NUCLEOTIDE SEQUENCE</scope>
    <source>
        <strain evidence="1">GVMAG-S-1035085-51</strain>
    </source>
</reference>
<dbReference type="AlphaFoldDB" id="A0A6C0M2M6"/>
<sequence>MSSSEFTFNENEFKLFNNRSNFKKFLDYDIESSDVLSTDITESENNQDINSIYDDIIKEITYYQNTKRKILYQDFKYIVNKMVKNPQVNLSVYQKMIHNIQTTSENFIINYLQNHK</sequence>